<evidence type="ECO:0000256" key="3">
    <source>
        <dbReference type="SAM" id="Phobius"/>
    </source>
</evidence>
<keyword evidence="3" id="KW-0812">Transmembrane</keyword>
<name>A0A7C3IFV2_9SPIR</name>
<dbReference type="GO" id="GO:0005548">
    <property type="term" value="F:phospholipid transporter activity"/>
    <property type="evidence" value="ECO:0007669"/>
    <property type="project" value="TreeGrafter"/>
</dbReference>
<dbReference type="InterPro" id="IPR003399">
    <property type="entry name" value="Mce/MlaD"/>
</dbReference>
<feature type="transmembrane region" description="Helical" evidence="3">
    <location>
        <begin position="12"/>
        <end position="31"/>
    </location>
</feature>
<comment type="caution">
    <text evidence="5">The sequence shown here is derived from an EMBL/GenBank/DDBJ whole genome shotgun (WGS) entry which is preliminary data.</text>
</comment>
<proteinExistence type="predicted"/>
<dbReference type="EMBL" id="DSVL01000458">
    <property type="protein sequence ID" value="HFH30763.1"/>
    <property type="molecule type" value="Genomic_DNA"/>
</dbReference>
<keyword evidence="3" id="KW-1133">Transmembrane helix</keyword>
<feature type="region of interest" description="Disordered" evidence="2">
    <location>
        <begin position="348"/>
        <end position="368"/>
    </location>
</feature>
<keyword evidence="3" id="KW-0472">Membrane</keyword>
<dbReference type="Pfam" id="PF02470">
    <property type="entry name" value="MlaD"/>
    <property type="match status" value="1"/>
</dbReference>
<dbReference type="SUPFAM" id="SSF58104">
    <property type="entry name" value="Methyl-accepting chemotaxis protein (MCP) signaling domain"/>
    <property type="match status" value="1"/>
</dbReference>
<dbReference type="GO" id="GO:0005543">
    <property type="term" value="F:phospholipid binding"/>
    <property type="evidence" value="ECO:0007669"/>
    <property type="project" value="TreeGrafter"/>
</dbReference>
<organism evidence="5">
    <name type="scientific">Gracilinema caldarium</name>
    <dbReference type="NCBI Taxonomy" id="215591"/>
    <lineage>
        <taxon>Bacteria</taxon>
        <taxon>Pseudomonadati</taxon>
        <taxon>Spirochaetota</taxon>
        <taxon>Spirochaetia</taxon>
        <taxon>Spirochaetales</taxon>
        <taxon>Breznakiellaceae</taxon>
        <taxon>Gracilinema</taxon>
    </lineage>
</organism>
<dbReference type="PANTHER" id="PTHR33371">
    <property type="entry name" value="INTERMEMBRANE PHOSPHOLIPID TRANSPORT SYSTEM BINDING PROTEIN MLAD-RELATED"/>
    <property type="match status" value="1"/>
</dbReference>
<evidence type="ECO:0000256" key="2">
    <source>
        <dbReference type="SAM" id="MobiDB-lite"/>
    </source>
</evidence>
<gene>
    <name evidence="5" type="ORF">ENS59_14880</name>
</gene>
<evidence type="ECO:0000313" key="5">
    <source>
        <dbReference type="EMBL" id="HFH30763.1"/>
    </source>
</evidence>
<reference evidence="5" key="1">
    <citation type="journal article" date="2020" name="mSystems">
        <title>Genome- and Community-Level Interaction Insights into Carbon Utilization and Element Cycling Functions of Hydrothermarchaeota in Hydrothermal Sediment.</title>
        <authorList>
            <person name="Zhou Z."/>
            <person name="Liu Y."/>
            <person name="Xu W."/>
            <person name="Pan J."/>
            <person name="Luo Z.H."/>
            <person name="Li M."/>
        </authorList>
    </citation>
    <scope>NUCLEOTIDE SEQUENCE [LARGE SCALE GENOMIC DNA]</scope>
    <source>
        <strain evidence="5">SpSt-503</strain>
    </source>
</reference>
<accession>A0A7C3IFV2</accession>
<sequence length="368" mass="39550">MKFRIKYADQVVGTFVLLALVLLAGILVLMGGKQRWFAKDYVFQSQFISSAGVSAGTGILYKGFQIGRIQKVSLNRDNMVDVTFIVYDTYIDKVTENSLLELVVSPIGLGNQLLFHPGKSQVHLPEKSFIPSYDLPEGKILVEQDLVDRPPKDDTISRLLSNINPLLENVNDTVVQLKKTITLLNAAVAGTGSGPVADAVKNAADSVQQLEVLLGQTNSAVSALVPRVSGVMTQVETSLPPVLNSVSTITNNLAQTSEALKDPTGLVPRLLDPKGSLKTLLDDGNQLFNHIDGSLAQVEQSMKNLEGATATLSAQMPRIAATIDDARSAIVSTQDVLEGLKNNPLLKGGIPERIDPKSAPTGLRNNDF</sequence>
<feature type="coiled-coil region" evidence="1">
    <location>
        <begin position="295"/>
        <end position="343"/>
    </location>
</feature>
<evidence type="ECO:0000259" key="4">
    <source>
        <dbReference type="Pfam" id="PF02470"/>
    </source>
</evidence>
<feature type="domain" description="Mce/MlaD" evidence="4">
    <location>
        <begin position="41"/>
        <end position="103"/>
    </location>
</feature>
<dbReference type="InterPro" id="IPR052336">
    <property type="entry name" value="MlaD_Phospholipid_Transporter"/>
</dbReference>
<keyword evidence="1" id="KW-0175">Coiled coil</keyword>
<protein>
    <submittedName>
        <fullName evidence="5">MCE family protein</fullName>
    </submittedName>
</protein>
<evidence type="ECO:0000256" key="1">
    <source>
        <dbReference type="SAM" id="Coils"/>
    </source>
</evidence>
<dbReference type="AlphaFoldDB" id="A0A7C3IFV2"/>
<dbReference type="PANTHER" id="PTHR33371:SF4">
    <property type="entry name" value="INTERMEMBRANE PHOSPHOLIPID TRANSPORT SYSTEM BINDING PROTEIN MLAD"/>
    <property type="match status" value="1"/>
</dbReference>